<evidence type="ECO:0000313" key="5">
    <source>
        <dbReference type="Proteomes" id="UP000198649"/>
    </source>
</evidence>
<keyword evidence="2" id="KW-0012">Acyltransferase</keyword>
<dbReference type="InterPro" id="IPR050832">
    <property type="entry name" value="Bact_Acetyltransf"/>
</dbReference>
<name>A0A1I3JCT3_9ACTN</name>
<dbReference type="SUPFAM" id="SSF55729">
    <property type="entry name" value="Acyl-CoA N-acyltransferases (Nat)"/>
    <property type="match status" value="1"/>
</dbReference>
<gene>
    <name evidence="4" type="ORF">SAMN05216561_11089</name>
</gene>
<sequence length="156" mass="16985">MTSPGVSWVVSESTDQDREVWGRLYTAYAAAAGDRLDDAHLARVWSWIVRPGGQTRCLLLRPDDEPDPVGLAHYRIFERPLAGSIGCYLDDLFVAPQVRGRGGARALLGSLSTLAGAQGWSTVRWTTGDGNPARQLYDALAVRLPVITYDMPARSG</sequence>
<dbReference type="InterPro" id="IPR016181">
    <property type="entry name" value="Acyl_CoA_acyltransferase"/>
</dbReference>
<accession>A0A1I3JCT3</accession>
<dbReference type="EMBL" id="FOQG01000010">
    <property type="protein sequence ID" value="SFI58057.1"/>
    <property type="molecule type" value="Genomic_DNA"/>
</dbReference>
<feature type="domain" description="N-acetyltransferase" evidence="3">
    <location>
        <begin position="8"/>
        <end position="156"/>
    </location>
</feature>
<organism evidence="4 5">
    <name type="scientific">Nocardioides psychrotolerans</name>
    <dbReference type="NCBI Taxonomy" id="1005945"/>
    <lineage>
        <taxon>Bacteria</taxon>
        <taxon>Bacillati</taxon>
        <taxon>Actinomycetota</taxon>
        <taxon>Actinomycetes</taxon>
        <taxon>Propionibacteriales</taxon>
        <taxon>Nocardioidaceae</taxon>
        <taxon>Nocardioides</taxon>
    </lineage>
</organism>
<dbReference type="PANTHER" id="PTHR43877">
    <property type="entry name" value="AMINOALKYLPHOSPHONATE N-ACETYLTRANSFERASE-RELATED-RELATED"/>
    <property type="match status" value="1"/>
</dbReference>
<dbReference type="GO" id="GO:0016747">
    <property type="term" value="F:acyltransferase activity, transferring groups other than amino-acyl groups"/>
    <property type="evidence" value="ECO:0007669"/>
    <property type="project" value="InterPro"/>
</dbReference>
<dbReference type="CDD" id="cd04301">
    <property type="entry name" value="NAT_SF"/>
    <property type="match status" value="1"/>
</dbReference>
<dbReference type="InterPro" id="IPR000182">
    <property type="entry name" value="GNAT_dom"/>
</dbReference>
<dbReference type="RefSeq" id="WP_091114171.1">
    <property type="nucleotide sequence ID" value="NZ_BKAF01000012.1"/>
</dbReference>
<dbReference type="Gene3D" id="3.40.630.30">
    <property type="match status" value="1"/>
</dbReference>
<evidence type="ECO:0000313" key="4">
    <source>
        <dbReference type="EMBL" id="SFI58057.1"/>
    </source>
</evidence>
<keyword evidence="5" id="KW-1185">Reference proteome</keyword>
<evidence type="ECO:0000256" key="1">
    <source>
        <dbReference type="ARBA" id="ARBA00022679"/>
    </source>
</evidence>
<dbReference type="Pfam" id="PF00583">
    <property type="entry name" value="Acetyltransf_1"/>
    <property type="match status" value="1"/>
</dbReference>
<reference evidence="4 5" key="1">
    <citation type="submission" date="2016-10" db="EMBL/GenBank/DDBJ databases">
        <authorList>
            <person name="de Groot N.N."/>
        </authorList>
    </citation>
    <scope>NUCLEOTIDE SEQUENCE [LARGE SCALE GENOMIC DNA]</scope>
    <source>
        <strain evidence="4 5">CGMCC 1.11156</strain>
    </source>
</reference>
<dbReference type="OrthoDB" id="9805924at2"/>
<evidence type="ECO:0000256" key="2">
    <source>
        <dbReference type="ARBA" id="ARBA00023315"/>
    </source>
</evidence>
<evidence type="ECO:0000259" key="3">
    <source>
        <dbReference type="PROSITE" id="PS51186"/>
    </source>
</evidence>
<dbReference type="PROSITE" id="PS51186">
    <property type="entry name" value="GNAT"/>
    <property type="match status" value="1"/>
</dbReference>
<proteinExistence type="predicted"/>
<dbReference type="Proteomes" id="UP000198649">
    <property type="component" value="Unassembled WGS sequence"/>
</dbReference>
<dbReference type="AlphaFoldDB" id="A0A1I3JCT3"/>
<dbReference type="STRING" id="1005945.SAMN05216561_11089"/>
<dbReference type="PANTHER" id="PTHR43877:SF2">
    <property type="entry name" value="AMINOALKYLPHOSPHONATE N-ACETYLTRANSFERASE-RELATED"/>
    <property type="match status" value="1"/>
</dbReference>
<keyword evidence="1 4" id="KW-0808">Transferase</keyword>
<protein>
    <submittedName>
        <fullName evidence="4">Acetyltransferase (GNAT) family protein</fullName>
    </submittedName>
</protein>